<name>A0ABQ5U4D6_9PROT</name>
<dbReference type="InterPro" id="IPR003594">
    <property type="entry name" value="HATPase_dom"/>
</dbReference>
<dbReference type="InterPro" id="IPR008207">
    <property type="entry name" value="Sig_transdc_His_kin_Hpt_dom"/>
</dbReference>
<feature type="transmembrane region" description="Helical" evidence="10">
    <location>
        <begin position="221"/>
        <end position="239"/>
    </location>
</feature>
<evidence type="ECO:0000313" key="14">
    <source>
        <dbReference type="EMBL" id="GLQ06952.1"/>
    </source>
</evidence>
<dbReference type="Pfam" id="PF02518">
    <property type="entry name" value="HATPase_c"/>
    <property type="match status" value="1"/>
</dbReference>
<dbReference type="EMBL" id="BSNF01000008">
    <property type="protein sequence ID" value="GLQ06952.1"/>
    <property type="molecule type" value="Genomic_DNA"/>
</dbReference>
<dbReference type="Gene3D" id="3.40.50.2300">
    <property type="match status" value="1"/>
</dbReference>
<keyword evidence="5" id="KW-0418">Kinase</keyword>
<dbReference type="SUPFAM" id="SSF47226">
    <property type="entry name" value="Histidine-containing phosphotransfer domain, HPT domain"/>
    <property type="match status" value="1"/>
</dbReference>
<feature type="domain" description="Response regulatory" evidence="12">
    <location>
        <begin position="990"/>
        <end position="1107"/>
    </location>
</feature>
<dbReference type="RefSeq" id="WP_169561047.1">
    <property type="nucleotide sequence ID" value="NZ_BSNF01000008.1"/>
</dbReference>
<dbReference type="PANTHER" id="PTHR45339">
    <property type="entry name" value="HYBRID SIGNAL TRANSDUCTION HISTIDINE KINASE J"/>
    <property type="match status" value="1"/>
</dbReference>
<feature type="transmembrane region" description="Helical" evidence="10">
    <location>
        <begin position="52"/>
        <end position="75"/>
    </location>
</feature>
<feature type="transmembrane region" description="Helical" evidence="10">
    <location>
        <begin position="160"/>
        <end position="183"/>
    </location>
</feature>
<dbReference type="InterPro" id="IPR003661">
    <property type="entry name" value="HisK_dim/P_dom"/>
</dbReference>
<dbReference type="InterPro" id="IPR036641">
    <property type="entry name" value="HPT_dom_sf"/>
</dbReference>
<keyword evidence="6" id="KW-0902">Two-component regulatory system</keyword>
<evidence type="ECO:0000313" key="15">
    <source>
        <dbReference type="Proteomes" id="UP001161409"/>
    </source>
</evidence>
<dbReference type="Pfam" id="PF13185">
    <property type="entry name" value="GAF_2"/>
    <property type="match status" value="1"/>
</dbReference>
<dbReference type="CDD" id="cd16922">
    <property type="entry name" value="HATPase_EvgS-ArcB-TorS-like"/>
    <property type="match status" value="1"/>
</dbReference>
<evidence type="ECO:0000256" key="5">
    <source>
        <dbReference type="ARBA" id="ARBA00022777"/>
    </source>
</evidence>
<dbReference type="EC" id="2.7.13.3" evidence="2"/>
<evidence type="ECO:0000256" key="8">
    <source>
        <dbReference type="PROSITE-ProRule" id="PRU00169"/>
    </source>
</evidence>
<reference evidence="14" key="2">
    <citation type="submission" date="2023-01" db="EMBL/GenBank/DDBJ databases">
        <title>Draft genome sequence of Sneathiella chinensis strain NBRC 103408.</title>
        <authorList>
            <person name="Sun Q."/>
            <person name="Mori K."/>
        </authorList>
    </citation>
    <scope>NUCLEOTIDE SEQUENCE</scope>
    <source>
        <strain evidence="14">NBRC 103408</strain>
    </source>
</reference>
<keyword evidence="10" id="KW-1133">Transmembrane helix</keyword>
<comment type="catalytic activity">
    <reaction evidence="1">
        <text>ATP + protein L-histidine = ADP + protein N-phospho-L-histidine.</text>
        <dbReference type="EC" id="2.7.13.3"/>
    </reaction>
</comment>
<evidence type="ECO:0000259" key="11">
    <source>
        <dbReference type="PROSITE" id="PS50109"/>
    </source>
</evidence>
<dbReference type="PRINTS" id="PR00344">
    <property type="entry name" value="BCTRLSENSOR"/>
</dbReference>
<dbReference type="PROSITE" id="PS50109">
    <property type="entry name" value="HIS_KIN"/>
    <property type="match status" value="1"/>
</dbReference>
<keyword evidence="10" id="KW-0812">Transmembrane</keyword>
<dbReference type="PANTHER" id="PTHR45339:SF5">
    <property type="entry name" value="HISTIDINE KINASE"/>
    <property type="match status" value="1"/>
</dbReference>
<feature type="compositionally biased region" description="Basic and acidic residues" evidence="9">
    <location>
        <begin position="1118"/>
        <end position="1136"/>
    </location>
</feature>
<evidence type="ECO:0000256" key="2">
    <source>
        <dbReference type="ARBA" id="ARBA00012438"/>
    </source>
</evidence>
<dbReference type="Gene3D" id="1.20.120.160">
    <property type="entry name" value="HPT domain"/>
    <property type="match status" value="1"/>
</dbReference>
<evidence type="ECO:0000256" key="6">
    <source>
        <dbReference type="ARBA" id="ARBA00023012"/>
    </source>
</evidence>
<evidence type="ECO:0000256" key="3">
    <source>
        <dbReference type="ARBA" id="ARBA00022553"/>
    </source>
</evidence>
<evidence type="ECO:0000256" key="1">
    <source>
        <dbReference type="ARBA" id="ARBA00000085"/>
    </source>
</evidence>
<dbReference type="Gene3D" id="3.30.565.10">
    <property type="entry name" value="Histidine kinase-like ATPase, C-terminal domain"/>
    <property type="match status" value="1"/>
</dbReference>
<dbReference type="Pfam" id="PF00512">
    <property type="entry name" value="HisKA"/>
    <property type="match status" value="1"/>
</dbReference>
<evidence type="ECO:0000256" key="7">
    <source>
        <dbReference type="PROSITE-ProRule" id="PRU00110"/>
    </source>
</evidence>
<dbReference type="SMART" id="SM00388">
    <property type="entry name" value="HisKA"/>
    <property type="match status" value="1"/>
</dbReference>
<dbReference type="InterPro" id="IPR005467">
    <property type="entry name" value="His_kinase_dom"/>
</dbReference>
<gene>
    <name evidence="14" type="ORF">GCM10007924_21730</name>
</gene>
<dbReference type="Gene3D" id="3.30.450.40">
    <property type="match status" value="1"/>
</dbReference>
<dbReference type="Gene3D" id="3.30.450.20">
    <property type="entry name" value="PAS domain"/>
    <property type="match status" value="1"/>
</dbReference>
<dbReference type="Pfam" id="PF12860">
    <property type="entry name" value="PAS_7"/>
    <property type="match status" value="2"/>
</dbReference>
<dbReference type="PROSITE" id="PS50110">
    <property type="entry name" value="RESPONSE_REGULATORY"/>
    <property type="match status" value="1"/>
</dbReference>
<dbReference type="SUPFAM" id="SSF47384">
    <property type="entry name" value="Homodimeric domain of signal transducing histidine kinase"/>
    <property type="match status" value="1"/>
</dbReference>
<feature type="transmembrane region" description="Helical" evidence="10">
    <location>
        <begin position="82"/>
        <end position="106"/>
    </location>
</feature>
<dbReference type="Gene3D" id="1.10.287.130">
    <property type="match status" value="1"/>
</dbReference>
<feature type="domain" description="Histidine kinase" evidence="11">
    <location>
        <begin position="733"/>
        <end position="962"/>
    </location>
</feature>
<keyword evidence="15" id="KW-1185">Reference proteome</keyword>
<protein>
    <recommendedName>
        <fullName evidence="2">histidine kinase</fullName>
        <ecNumber evidence="2">2.7.13.3</ecNumber>
    </recommendedName>
</protein>
<feature type="transmembrane region" description="Helical" evidence="10">
    <location>
        <begin position="21"/>
        <end position="40"/>
    </location>
</feature>
<dbReference type="SUPFAM" id="SSF55781">
    <property type="entry name" value="GAF domain-like"/>
    <property type="match status" value="1"/>
</dbReference>
<dbReference type="InterPro" id="IPR036097">
    <property type="entry name" value="HisK_dim/P_sf"/>
</dbReference>
<dbReference type="InterPro" id="IPR004358">
    <property type="entry name" value="Sig_transdc_His_kin-like_C"/>
</dbReference>
<dbReference type="Pfam" id="PF01627">
    <property type="entry name" value="Hpt"/>
    <property type="match status" value="1"/>
</dbReference>
<dbReference type="SMART" id="SM00073">
    <property type="entry name" value="HPT"/>
    <property type="match status" value="1"/>
</dbReference>
<evidence type="ECO:0000259" key="13">
    <source>
        <dbReference type="PROSITE" id="PS50894"/>
    </source>
</evidence>
<dbReference type="Proteomes" id="UP001161409">
    <property type="component" value="Unassembled WGS sequence"/>
</dbReference>
<dbReference type="CDD" id="cd00082">
    <property type="entry name" value="HisKA"/>
    <property type="match status" value="1"/>
</dbReference>
<keyword evidence="3 8" id="KW-0597">Phosphoprotein</keyword>
<comment type="caution">
    <text evidence="14">The sequence shown here is derived from an EMBL/GenBank/DDBJ whole genome shotgun (WGS) entry which is preliminary data.</text>
</comment>
<evidence type="ECO:0000256" key="4">
    <source>
        <dbReference type="ARBA" id="ARBA00022679"/>
    </source>
</evidence>
<evidence type="ECO:0000259" key="12">
    <source>
        <dbReference type="PROSITE" id="PS50110"/>
    </source>
</evidence>
<dbReference type="Pfam" id="PF00072">
    <property type="entry name" value="Response_reg"/>
    <property type="match status" value="1"/>
</dbReference>
<dbReference type="SMART" id="SM00448">
    <property type="entry name" value="REC"/>
    <property type="match status" value="1"/>
</dbReference>
<dbReference type="InterPro" id="IPR001789">
    <property type="entry name" value="Sig_transdc_resp-reg_receiver"/>
</dbReference>
<dbReference type="InterPro" id="IPR029016">
    <property type="entry name" value="GAF-like_dom_sf"/>
</dbReference>
<feature type="modified residue" description="4-aspartylphosphate" evidence="8">
    <location>
        <position position="1039"/>
    </location>
</feature>
<dbReference type="SMART" id="SM00387">
    <property type="entry name" value="HATPase_c"/>
    <property type="match status" value="1"/>
</dbReference>
<accession>A0ABQ5U4D6</accession>
<organism evidence="14 15">
    <name type="scientific">Sneathiella chinensis</name>
    <dbReference type="NCBI Taxonomy" id="349750"/>
    <lineage>
        <taxon>Bacteria</taxon>
        <taxon>Pseudomonadati</taxon>
        <taxon>Pseudomonadota</taxon>
        <taxon>Alphaproteobacteria</taxon>
        <taxon>Sneathiellales</taxon>
        <taxon>Sneathiellaceae</taxon>
        <taxon>Sneathiella</taxon>
    </lineage>
</organism>
<feature type="transmembrane region" description="Helical" evidence="10">
    <location>
        <begin position="189"/>
        <end position="209"/>
    </location>
</feature>
<feature type="transmembrane region" description="Helical" evidence="10">
    <location>
        <begin position="118"/>
        <end position="140"/>
    </location>
</feature>
<dbReference type="CDD" id="cd17546">
    <property type="entry name" value="REC_hyHK_CKI1_RcsC-like"/>
    <property type="match status" value="1"/>
</dbReference>
<proteinExistence type="predicted"/>
<feature type="region of interest" description="Disordered" evidence="9">
    <location>
        <begin position="1108"/>
        <end position="1145"/>
    </location>
</feature>
<reference evidence="14" key="1">
    <citation type="journal article" date="2014" name="Int. J. Syst. Evol. Microbiol.">
        <title>Complete genome of a new Firmicutes species belonging to the dominant human colonic microbiota ('Ruminococcus bicirculans') reveals two chromosomes and a selective capacity to utilize plant glucans.</title>
        <authorList>
            <consortium name="NISC Comparative Sequencing Program"/>
            <person name="Wegmann U."/>
            <person name="Louis P."/>
            <person name="Goesmann A."/>
            <person name="Henrissat B."/>
            <person name="Duncan S.H."/>
            <person name="Flint H.J."/>
        </authorList>
    </citation>
    <scope>NUCLEOTIDE SEQUENCE</scope>
    <source>
        <strain evidence="14">NBRC 103408</strain>
    </source>
</reference>
<sequence>MLSSKKQNFHPAGVRLTGKSIRTALPFVIMTGLVMMQYVLFLLPDWYETGSFILPLSALTVIISLIISGAALSFYRHDGQPLLIVISMMLLGIALTSLLSLLSHILPGILGLALPPSLYRAAATMAGCLFLGLLMGLTILEEYNLLTLPPALRSLPGRLIGLGVVLPVLLVGIFWIIATWLPADIRSQVGQAVHLVALFLLLAALLYLGLRQGASEAGAEFWLIFFLAAHLILTLQTVLTPSLLSDAGLFKVELYRTASLLILMSGLLYRALQVMQKESRLNKSIQEHNKGVELLYTGTLIAANSDNFDNAIRVCLDKMCQIGGWSLGHLYILKEEDRIEHYWASSNAFAYAPFVAAMENTPLEYGVGFAGCIWEDATPNHIDNLSDATGFDNRDEAVKCGLKSVLAVPIQVNGTLLAIMEVYRTRTGLPGELFLGITHAIAEQLSNLYIRETRKRELKRGETLLMELFDSFPGALAIFDRNDRLALFNQAFTNHHRKIINQIHVGTEYGEMITALAYSGNLVEAIGREQEWVEQEMARHTSGFIGVERELSGGRYVRSSEIRMATSGTISLWHDITETKRNEQKLVKAGNILKTSLSGFPGAICVFDETFHLVAANTPFYTLLDISNLKIGEGTSFQDFLTWLRANKGDEKEFRTAVTDLQLLVLRETAPRTMENIQFQKQQLDLHIAPVPGGGFVLSAVDVTKRQRQKTDLAGERDAARELSQAKSDFLAVMSHEIRTPMNGIMTSIDLMQTTGLDEDQSRYTKIIKSSARTLMTLLDDVLDLSRIEARQIDLDPVDFNLKTFLADLNGDWMVQAGAVNLDLDLDIRPGIPELVRADPKRLRQVLDNLISNAVKFTREGTVTIRALPSPSAIPQAGAHAYGKSRVRFEIQDTGPGIGPANRDRLFRKFLKADLSTTRSHGGTGIGLSICKALVNRMGGEIGVDSALGAGATFWVELDLPAGSMDRVVDLKGQTRPLASPGEYRGPPLSILVAEDHTTNQAVIQEVLTKWGHEVRFANNGEEAVIAVANGAFDLVIMDIHMPVMDGYEATREIRALPGSLGKTPIIALTANALAETRGKCIGAGMNNYITKPFEPWELRDTLLSLGGGKTTSLPQTNDRDDRPAQDNPSAKRPDAPRTAPKMAKAPILNQDTINELCEMLGHKVVGQLIDKMQGQFETQRSDILLSLEQQNIRDLSDQVHMLKSNFGQFGLDTAAYLAINTETLLKSGRHEEAMGLVPTLLEKCDEAMDALQNWFARHRVH</sequence>
<feature type="domain" description="HPt" evidence="13">
    <location>
        <begin position="1162"/>
        <end position="1255"/>
    </location>
</feature>
<dbReference type="InterPro" id="IPR036890">
    <property type="entry name" value="HATPase_C_sf"/>
</dbReference>
<evidence type="ECO:0000256" key="9">
    <source>
        <dbReference type="SAM" id="MobiDB-lite"/>
    </source>
</evidence>
<evidence type="ECO:0000256" key="10">
    <source>
        <dbReference type="SAM" id="Phobius"/>
    </source>
</evidence>
<feature type="modified residue" description="Phosphohistidine" evidence="7">
    <location>
        <position position="1201"/>
    </location>
</feature>
<dbReference type="SUPFAM" id="SSF55874">
    <property type="entry name" value="ATPase domain of HSP90 chaperone/DNA topoisomerase II/histidine kinase"/>
    <property type="match status" value="1"/>
</dbReference>
<dbReference type="InterPro" id="IPR011006">
    <property type="entry name" value="CheY-like_superfamily"/>
</dbReference>
<dbReference type="SUPFAM" id="SSF52172">
    <property type="entry name" value="CheY-like"/>
    <property type="match status" value="1"/>
</dbReference>
<dbReference type="InterPro" id="IPR003018">
    <property type="entry name" value="GAF"/>
</dbReference>
<keyword evidence="10" id="KW-0472">Membrane</keyword>
<dbReference type="PROSITE" id="PS50894">
    <property type="entry name" value="HPT"/>
    <property type="match status" value="1"/>
</dbReference>
<keyword evidence="4" id="KW-0808">Transferase</keyword>